<evidence type="ECO:0000313" key="1">
    <source>
        <dbReference type="EMBL" id="PTL58778.1"/>
    </source>
</evidence>
<reference evidence="1 2" key="1">
    <citation type="submission" date="2018-03" db="EMBL/GenBank/DDBJ databases">
        <title>Aquarubrobacter algicola gen. nov., sp. nov., a novel actinobacterium isolated from shallow eutrophic lake during the end of cyanobacterial harmful algal blooms.</title>
        <authorList>
            <person name="Chun S.J."/>
        </authorList>
    </citation>
    <scope>NUCLEOTIDE SEQUENCE [LARGE SCALE GENOMIC DNA]</scope>
    <source>
        <strain evidence="1 2">Seoho-28</strain>
    </source>
</reference>
<dbReference type="Pfam" id="PF12710">
    <property type="entry name" value="HAD"/>
    <property type="match status" value="1"/>
</dbReference>
<dbReference type="InterPro" id="IPR036412">
    <property type="entry name" value="HAD-like_sf"/>
</dbReference>
<dbReference type="OrthoDB" id="9781769at2"/>
<proteinExistence type="predicted"/>
<dbReference type="Gene3D" id="1.10.150.240">
    <property type="entry name" value="Putative phosphatase, domain 2"/>
    <property type="match status" value="1"/>
</dbReference>
<protein>
    <submittedName>
        <fullName evidence="1">Haloacid dehalogenase</fullName>
    </submittedName>
</protein>
<organism evidence="1 2">
    <name type="scientific">Paraconexibacter algicola</name>
    <dbReference type="NCBI Taxonomy" id="2133960"/>
    <lineage>
        <taxon>Bacteria</taxon>
        <taxon>Bacillati</taxon>
        <taxon>Actinomycetota</taxon>
        <taxon>Thermoleophilia</taxon>
        <taxon>Solirubrobacterales</taxon>
        <taxon>Paraconexibacteraceae</taxon>
        <taxon>Paraconexibacter</taxon>
    </lineage>
</organism>
<dbReference type="Gene3D" id="3.40.50.1000">
    <property type="entry name" value="HAD superfamily/HAD-like"/>
    <property type="match status" value="1"/>
</dbReference>
<dbReference type="EMBL" id="PYYB01000001">
    <property type="protein sequence ID" value="PTL58778.1"/>
    <property type="molecule type" value="Genomic_DNA"/>
</dbReference>
<sequence length="231" mass="23440">MLLLFDIDGTLLIDASAAHRDALHAAIREVHGVAIPRAGVDAAGRTDGAIAADIVRLAGVPDAAARAGAAAVREAACRHYERLCPDDLSAHVAAGVPELLAGLAERDDVLCTLVTGNHEPIARRKLAAAGIGHRFPAGQGGFGSDHDDRDRLPGIARLRAGRRACGRAYPAGETVVIGDTPRDIACARADGVHVVAVTTGAYDAEALAAADVVVDGAAALPGALRALGLDG</sequence>
<dbReference type="GO" id="GO:0008967">
    <property type="term" value="F:phosphoglycolate phosphatase activity"/>
    <property type="evidence" value="ECO:0007669"/>
    <property type="project" value="TreeGrafter"/>
</dbReference>
<dbReference type="InterPro" id="IPR023214">
    <property type="entry name" value="HAD_sf"/>
</dbReference>
<dbReference type="GO" id="GO:0006281">
    <property type="term" value="P:DNA repair"/>
    <property type="evidence" value="ECO:0007669"/>
    <property type="project" value="TreeGrafter"/>
</dbReference>
<comment type="caution">
    <text evidence="1">The sequence shown here is derived from an EMBL/GenBank/DDBJ whole genome shotgun (WGS) entry which is preliminary data.</text>
</comment>
<dbReference type="Proteomes" id="UP000240739">
    <property type="component" value="Unassembled WGS sequence"/>
</dbReference>
<dbReference type="PANTHER" id="PTHR43434:SF1">
    <property type="entry name" value="PHOSPHOGLYCOLATE PHOSPHATASE"/>
    <property type="match status" value="1"/>
</dbReference>
<gene>
    <name evidence="1" type="ORF">C7Y72_03500</name>
</gene>
<dbReference type="InterPro" id="IPR023198">
    <property type="entry name" value="PGP-like_dom2"/>
</dbReference>
<keyword evidence="2" id="KW-1185">Reference proteome</keyword>
<evidence type="ECO:0000313" key="2">
    <source>
        <dbReference type="Proteomes" id="UP000240739"/>
    </source>
</evidence>
<dbReference type="InterPro" id="IPR050155">
    <property type="entry name" value="HAD-like_hydrolase_sf"/>
</dbReference>
<dbReference type="SFLD" id="SFLDG01129">
    <property type="entry name" value="C1.5:_HAD__Beta-PGM__Phosphata"/>
    <property type="match status" value="1"/>
</dbReference>
<dbReference type="PANTHER" id="PTHR43434">
    <property type="entry name" value="PHOSPHOGLYCOLATE PHOSPHATASE"/>
    <property type="match status" value="1"/>
</dbReference>
<dbReference type="AlphaFoldDB" id="A0A2T4UHS3"/>
<dbReference type="SFLD" id="SFLDS00003">
    <property type="entry name" value="Haloacid_Dehalogenase"/>
    <property type="match status" value="1"/>
</dbReference>
<dbReference type="RefSeq" id="WP_107567215.1">
    <property type="nucleotide sequence ID" value="NZ_PYYB01000001.1"/>
</dbReference>
<accession>A0A2T4UHS3</accession>
<name>A0A2T4UHS3_9ACTN</name>
<dbReference type="GO" id="GO:0005829">
    <property type="term" value="C:cytosol"/>
    <property type="evidence" value="ECO:0007669"/>
    <property type="project" value="TreeGrafter"/>
</dbReference>
<dbReference type="SUPFAM" id="SSF56784">
    <property type="entry name" value="HAD-like"/>
    <property type="match status" value="1"/>
</dbReference>